<reference evidence="1 2" key="1">
    <citation type="submission" date="2018-10" db="EMBL/GenBank/DDBJ databases">
        <title>Genomic Encyclopedia of Archaeal and Bacterial Type Strains, Phase II (KMG-II): from individual species to whole genera.</title>
        <authorList>
            <person name="Goeker M."/>
        </authorList>
    </citation>
    <scope>NUCLEOTIDE SEQUENCE [LARGE SCALE GENOMIC DNA]</scope>
    <source>
        <strain evidence="1 2">DSM 19727</strain>
    </source>
</reference>
<gene>
    <name evidence="1" type="ORF">BC961_0654</name>
</gene>
<dbReference type="RefSeq" id="WP_121924385.1">
    <property type="nucleotide sequence ID" value="NZ_CBCSGA010000005.1"/>
</dbReference>
<dbReference type="Proteomes" id="UP000280368">
    <property type="component" value="Unassembled WGS sequence"/>
</dbReference>
<sequence>MDWLRRTILIIGLSLVIFAAFTASKSLGDSIEIEKTAPSYSPDSIHSSVFIQPQTTAAFILQYKTQSYTVVKYLESYLALLPEFKIKTLFIRYANQDINRCEMVSLLLFPYHSFW</sequence>
<proteinExistence type="predicted"/>
<dbReference type="AlphaFoldDB" id="A0A3M0A1I9"/>
<keyword evidence="2" id="KW-1185">Reference proteome</keyword>
<dbReference type="OrthoDB" id="1375620at2"/>
<protein>
    <submittedName>
        <fullName evidence="1">Uncharacterized protein</fullName>
    </submittedName>
</protein>
<dbReference type="EMBL" id="REFH01000007">
    <property type="protein sequence ID" value="RMA78274.1"/>
    <property type="molecule type" value="Genomic_DNA"/>
</dbReference>
<comment type="caution">
    <text evidence="1">The sequence shown here is derived from an EMBL/GenBank/DDBJ whole genome shotgun (WGS) entry which is preliminary data.</text>
</comment>
<accession>A0A3M0A1I9</accession>
<evidence type="ECO:0000313" key="1">
    <source>
        <dbReference type="EMBL" id="RMA78274.1"/>
    </source>
</evidence>
<evidence type="ECO:0000313" key="2">
    <source>
        <dbReference type="Proteomes" id="UP000280368"/>
    </source>
</evidence>
<name>A0A3M0A1I9_9FLAO</name>
<organism evidence="1 2">
    <name type="scientific">Flavobacterium weaverense</name>
    <dbReference type="NCBI Taxonomy" id="271156"/>
    <lineage>
        <taxon>Bacteria</taxon>
        <taxon>Pseudomonadati</taxon>
        <taxon>Bacteroidota</taxon>
        <taxon>Flavobacteriia</taxon>
        <taxon>Flavobacteriales</taxon>
        <taxon>Flavobacteriaceae</taxon>
        <taxon>Flavobacterium</taxon>
    </lineage>
</organism>